<evidence type="ECO:0000313" key="3">
    <source>
        <dbReference type="Proteomes" id="UP001184861"/>
    </source>
</evidence>
<sequence length="52" mass="6115">MSNQKPTINFGKFVDESYSTYLILRQKVSILFYETSILALNLFIHYIIEAKI</sequence>
<comment type="caution">
    <text evidence="2">The sequence shown here is derived from an EMBL/GenBank/DDBJ whole genome shotgun (WGS) entry which is preliminary data.</text>
</comment>
<keyword evidence="1" id="KW-1133">Transmembrane helix</keyword>
<reference evidence="2" key="1">
    <citation type="submission" date="2023-07" db="EMBL/GenBank/DDBJ databases">
        <title>Sorghum-associated microbial communities from plants grown in Nebraska, USA.</title>
        <authorList>
            <person name="Schachtman D."/>
        </authorList>
    </citation>
    <scope>NUCLEOTIDE SEQUENCE</scope>
    <source>
        <strain evidence="2">DS2360</strain>
    </source>
</reference>
<gene>
    <name evidence="2" type="ORF">J2787_002157</name>
</gene>
<protein>
    <submittedName>
        <fullName evidence="2">Uncharacterized protein</fullName>
    </submittedName>
</protein>
<evidence type="ECO:0000313" key="2">
    <source>
        <dbReference type="EMBL" id="MDR6526777.1"/>
    </source>
</evidence>
<dbReference type="AlphaFoldDB" id="A0AAE3YA86"/>
<name>A0AAE3YA86_9FLAO</name>
<proteinExistence type="predicted"/>
<evidence type="ECO:0000256" key="1">
    <source>
        <dbReference type="SAM" id="Phobius"/>
    </source>
</evidence>
<dbReference type="EMBL" id="JAVDQY010000002">
    <property type="protein sequence ID" value="MDR6526777.1"/>
    <property type="molecule type" value="Genomic_DNA"/>
</dbReference>
<organism evidence="2 3">
    <name type="scientific">Chryseobacterium rhizosphaerae</name>
    <dbReference type="NCBI Taxonomy" id="395937"/>
    <lineage>
        <taxon>Bacteria</taxon>
        <taxon>Pseudomonadati</taxon>
        <taxon>Bacteroidota</taxon>
        <taxon>Flavobacteriia</taxon>
        <taxon>Flavobacteriales</taxon>
        <taxon>Weeksellaceae</taxon>
        <taxon>Chryseobacterium group</taxon>
        <taxon>Chryseobacterium</taxon>
    </lineage>
</organism>
<accession>A0AAE3YA86</accession>
<dbReference type="Proteomes" id="UP001184861">
    <property type="component" value="Unassembled WGS sequence"/>
</dbReference>
<keyword evidence="1" id="KW-0812">Transmembrane</keyword>
<feature type="transmembrane region" description="Helical" evidence="1">
    <location>
        <begin position="30"/>
        <end position="48"/>
    </location>
</feature>
<keyword evidence="1" id="KW-0472">Membrane</keyword>